<gene>
    <name evidence="1" type="ORF">CLV67_12211</name>
</gene>
<reference evidence="1 2" key="1">
    <citation type="submission" date="2018-03" db="EMBL/GenBank/DDBJ databases">
        <title>Genomic Encyclopedia of Archaeal and Bacterial Type Strains, Phase II (KMG-II): from individual species to whole genera.</title>
        <authorList>
            <person name="Goeker M."/>
        </authorList>
    </citation>
    <scope>NUCLEOTIDE SEQUENCE [LARGE SCALE GENOMIC DNA]</scope>
    <source>
        <strain evidence="1 2">DSM 43146</strain>
    </source>
</reference>
<dbReference type="OrthoDB" id="3399837at2"/>
<evidence type="ECO:0000313" key="2">
    <source>
        <dbReference type="Proteomes" id="UP000239415"/>
    </source>
</evidence>
<sequence>MIDAPAAAQRNRRGTAALIFAGLSLILSLIALGVASADDEDALRVQSGPDVASASQVEAVAHVTLPPGTVLLSAVYSNGLETRLSAKFRMPRSELDPFVTASKFTAPLTPGLRAVDKSHDVGQGNLWDPGSATTVAGIDEDLPTADGTRRQVLFDLDTPATVTVYLYAGRH</sequence>
<evidence type="ECO:0000313" key="1">
    <source>
        <dbReference type="EMBL" id="PRX15772.1"/>
    </source>
</evidence>
<dbReference type="AlphaFoldDB" id="A0A2T0JZR6"/>
<comment type="caution">
    <text evidence="1">The sequence shown here is derived from an EMBL/GenBank/DDBJ whole genome shotgun (WGS) entry which is preliminary data.</text>
</comment>
<dbReference type="Proteomes" id="UP000239415">
    <property type="component" value="Unassembled WGS sequence"/>
</dbReference>
<name>A0A2T0JZR6_9ACTN</name>
<organism evidence="1 2">
    <name type="scientific">Actinoplanes italicus</name>
    <dbReference type="NCBI Taxonomy" id="113567"/>
    <lineage>
        <taxon>Bacteria</taxon>
        <taxon>Bacillati</taxon>
        <taxon>Actinomycetota</taxon>
        <taxon>Actinomycetes</taxon>
        <taxon>Micromonosporales</taxon>
        <taxon>Micromonosporaceae</taxon>
        <taxon>Actinoplanes</taxon>
    </lineage>
</organism>
<protein>
    <submittedName>
        <fullName evidence="1">Uncharacterized protein</fullName>
    </submittedName>
</protein>
<accession>A0A2T0JZR6</accession>
<proteinExistence type="predicted"/>
<dbReference type="RefSeq" id="WP_106327953.1">
    <property type="nucleotide sequence ID" value="NZ_BOMO01000022.1"/>
</dbReference>
<keyword evidence="2" id="KW-1185">Reference proteome</keyword>
<dbReference type="EMBL" id="PVMZ01000022">
    <property type="protein sequence ID" value="PRX15772.1"/>
    <property type="molecule type" value="Genomic_DNA"/>
</dbReference>